<dbReference type="Pfam" id="PF00107">
    <property type="entry name" value="ADH_zinc_N"/>
    <property type="match status" value="1"/>
</dbReference>
<sequence>MSPKKTHSAIASISKGHFDVIQVSTPAPGEGEVLIKVEYAAMIAFDTYINDLAYHSTFPMIFGFNAAGTIEEVGEGVEDLKIGDRVMAFTFRNSESKAMQEYSLQPRTVCAKIPVSISLEAASTVPDNFITAFNSLFNADNLGLPVPSSFPPTNSPPLSTAPILIYGSGSTAGQYAIQLLHSAGYKNIIATASPKHHSYLRSLGATHTFDYKSPELTQEIATVVNASKSSEGKDGKVDLVMDCITTQTTMATIADIVSPRGKVAVLLPLKMGSKVRSEENDEMFLEIPDRLNPLPEGTKLAGVKTFLYQQDEYLRENLMPRVLPHLLEAGIIQPNKVRLLDESIGTLKDRVAAGLDLLRNNKVSGEKVVVKIN</sequence>
<organism evidence="2 3">
    <name type="scientific">Amanita muscaria (strain Koide BX008)</name>
    <dbReference type="NCBI Taxonomy" id="946122"/>
    <lineage>
        <taxon>Eukaryota</taxon>
        <taxon>Fungi</taxon>
        <taxon>Dikarya</taxon>
        <taxon>Basidiomycota</taxon>
        <taxon>Agaricomycotina</taxon>
        <taxon>Agaricomycetes</taxon>
        <taxon>Agaricomycetidae</taxon>
        <taxon>Agaricales</taxon>
        <taxon>Pluteineae</taxon>
        <taxon>Amanitaceae</taxon>
        <taxon>Amanita</taxon>
    </lineage>
</organism>
<dbReference type="InterPro" id="IPR020843">
    <property type="entry name" value="ER"/>
</dbReference>
<dbReference type="Gene3D" id="3.40.50.720">
    <property type="entry name" value="NAD(P)-binding Rossmann-like Domain"/>
    <property type="match status" value="1"/>
</dbReference>
<dbReference type="Gene3D" id="3.90.180.10">
    <property type="entry name" value="Medium-chain alcohol dehydrogenases, catalytic domain"/>
    <property type="match status" value="1"/>
</dbReference>
<dbReference type="SUPFAM" id="SSF51735">
    <property type="entry name" value="NAD(P)-binding Rossmann-fold domains"/>
    <property type="match status" value="1"/>
</dbReference>
<name>A0A0C2XEQ1_AMAMK</name>
<dbReference type="InterPro" id="IPR013149">
    <property type="entry name" value="ADH-like_C"/>
</dbReference>
<evidence type="ECO:0000313" key="2">
    <source>
        <dbReference type="EMBL" id="KIL67318.1"/>
    </source>
</evidence>
<dbReference type="PANTHER" id="PTHR45348:SF3">
    <property type="entry name" value="ENOYL REDUCTASE (ER) DOMAIN-CONTAINING PROTEIN"/>
    <property type="match status" value="1"/>
</dbReference>
<feature type="domain" description="Enoyl reductase (ER)" evidence="1">
    <location>
        <begin position="11"/>
        <end position="370"/>
    </location>
</feature>
<dbReference type="SUPFAM" id="SSF50129">
    <property type="entry name" value="GroES-like"/>
    <property type="match status" value="1"/>
</dbReference>
<dbReference type="GO" id="GO:0016651">
    <property type="term" value="F:oxidoreductase activity, acting on NAD(P)H"/>
    <property type="evidence" value="ECO:0007669"/>
    <property type="project" value="InterPro"/>
</dbReference>
<dbReference type="InterPro" id="IPR047122">
    <property type="entry name" value="Trans-enoyl_RdTase-like"/>
</dbReference>
<dbReference type="OrthoDB" id="9992527at2759"/>
<accession>A0A0C2XEQ1</accession>
<dbReference type="CDD" id="cd08249">
    <property type="entry name" value="enoyl_reductase_like"/>
    <property type="match status" value="1"/>
</dbReference>
<dbReference type="SMART" id="SM00829">
    <property type="entry name" value="PKS_ER"/>
    <property type="match status" value="1"/>
</dbReference>
<dbReference type="EMBL" id="KN818232">
    <property type="protein sequence ID" value="KIL67318.1"/>
    <property type="molecule type" value="Genomic_DNA"/>
</dbReference>
<dbReference type="STRING" id="946122.A0A0C2XEQ1"/>
<dbReference type="InterPro" id="IPR013154">
    <property type="entry name" value="ADH-like_N"/>
</dbReference>
<evidence type="ECO:0000313" key="3">
    <source>
        <dbReference type="Proteomes" id="UP000054549"/>
    </source>
</evidence>
<dbReference type="HOGENOM" id="CLU_026673_16_5_1"/>
<proteinExistence type="predicted"/>
<dbReference type="Proteomes" id="UP000054549">
    <property type="component" value="Unassembled WGS sequence"/>
</dbReference>
<dbReference type="InterPro" id="IPR036291">
    <property type="entry name" value="NAD(P)-bd_dom_sf"/>
</dbReference>
<keyword evidence="3" id="KW-1185">Reference proteome</keyword>
<dbReference type="InterPro" id="IPR011032">
    <property type="entry name" value="GroES-like_sf"/>
</dbReference>
<dbReference type="InParanoid" id="A0A0C2XEQ1"/>
<dbReference type="Pfam" id="PF08240">
    <property type="entry name" value="ADH_N"/>
    <property type="match status" value="1"/>
</dbReference>
<evidence type="ECO:0000259" key="1">
    <source>
        <dbReference type="SMART" id="SM00829"/>
    </source>
</evidence>
<protein>
    <recommendedName>
        <fullName evidence="1">Enoyl reductase (ER) domain-containing protein</fullName>
    </recommendedName>
</protein>
<dbReference type="AlphaFoldDB" id="A0A0C2XEQ1"/>
<reference evidence="2 3" key="1">
    <citation type="submission" date="2014-04" db="EMBL/GenBank/DDBJ databases">
        <title>Evolutionary Origins and Diversification of the Mycorrhizal Mutualists.</title>
        <authorList>
            <consortium name="DOE Joint Genome Institute"/>
            <consortium name="Mycorrhizal Genomics Consortium"/>
            <person name="Kohler A."/>
            <person name="Kuo A."/>
            <person name="Nagy L.G."/>
            <person name="Floudas D."/>
            <person name="Copeland A."/>
            <person name="Barry K.W."/>
            <person name="Cichocki N."/>
            <person name="Veneault-Fourrey C."/>
            <person name="LaButti K."/>
            <person name="Lindquist E.A."/>
            <person name="Lipzen A."/>
            <person name="Lundell T."/>
            <person name="Morin E."/>
            <person name="Murat C."/>
            <person name="Riley R."/>
            <person name="Ohm R."/>
            <person name="Sun H."/>
            <person name="Tunlid A."/>
            <person name="Henrissat B."/>
            <person name="Grigoriev I.V."/>
            <person name="Hibbett D.S."/>
            <person name="Martin F."/>
        </authorList>
    </citation>
    <scope>NUCLEOTIDE SEQUENCE [LARGE SCALE GENOMIC DNA]</scope>
    <source>
        <strain evidence="2 3">Koide BX008</strain>
    </source>
</reference>
<gene>
    <name evidence="2" type="ORF">M378DRAFT_301553</name>
</gene>
<dbReference type="PANTHER" id="PTHR45348">
    <property type="entry name" value="HYPOTHETICAL OXIDOREDUCTASE (EUROFUNG)"/>
    <property type="match status" value="1"/>
</dbReference>